<dbReference type="GeneID" id="34562043"/>
<evidence type="ECO:0000313" key="2">
    <source>
        <dbReference type="Proteomes" id="UP000176998"/>
    </source>
</evidence>
<gene>
    <name evidence="1" type="ORF">CORC01_08903</name>
</gene>
<dbReference type="OrthoDB" id="10465384at2759"/>
<accession>A0A1G4B393</accession>
<sequence length="77" mass="8199">MPSSLVSTSRVAHPFITTVSPGYPPEFKLPDLRPPTHAAMLLNVPRESPGTGPPSVSFPRKQTIRTPAQLAVVGQPS</sequence>
<dbReference type="RefSeq" id="XP_022472923.1">
    <property type="nucleotide sequence ID" value="XM_022620533.1"/>
</dbReference>
<evidence type="ECO:0000313" key="1">
    <source>
        <dbReference type="EMBL" id="OHE95762.1"/>
    </source>
</evidence>
<comment type="caution">
    <text evidence="1">The sequence shown here is derived from an EMBL/GenBank/DDBJ whole genome shotgun (WGS) entry which is preliminary data.</text>
</comment>
<dbReference type="Proteomes" id="UP000176998">
    <property type="component" value="Unassembled WGS sequence"/>
</dbReference>
<dbReference type="AlphaFoldDB" id="A0A1G4B393"/>
<name>A0A1G4B393_9PEZI</name>
<keyword evidence="2" id="KW-1185">Reference proteome</keyword>
<proteinExistence type="predicted"/>
<dbReference type="EMBL" id="MJBS01000078">
    <property type="protein sequence ID" value="OHE95762.1"/>
    <property type="molecule type" value="Genomic_DNA"/>
</dbReference>
<protein>
    <submittedName>
        <fullName evidence="1">Uncharacterized protein</fullName>
    </submittedName>
</protein>
<reference evidence="1 2" key="1">
    <citation type="submission" date="2016-09" db="EMBL/GenBank/DDBJ databases">
        <authorList>
            <person name="Capua I."/>
            <person name="De Benedictis P."/>
            <person name="Joannis T."/>
            <person name="Lombin L.H."/>
            <person name="Cattoli G."/>
        </authorList>
    </citation>
    <scope>NUCLEOTIDE SEQUENCE [LARGE SCALE GENOMIC DNA]</scope>
    <source>
        <strain evidence="1 2">IMI 309357</strain>
    </source>
</reference>
<organism evidence="1 2">
    <name type="scientific">Colletotrichum orchidophilum</name>
    <dbReference type="NCBI Taxonomy" id="1209926"/>
    <lineage>
        <taxon>Eukaryota</taxon>
        <taxon>Fungi</taxon>
        <taxon>Dikarya</taxon>
        <taxon>Ascomycota</taxon>
        <taxon>Pezizomycotina</taxon>
        <taxon>Sordariomycetes</taxon>
        <taxon>Hypocreomycetidae</taxon>
        <taxon>Glomerellales</taxon>
        <taxon>Glomerellaceae</taxon>
        <taxon>Colletotrichum</taxon>
    </lineage>
</organism>